<comment type="pathway">
    <text evidence="3">Amino-acid biosynthesis; L-tryptophan biosynthesis; L-tryptophan from chorismate: step 5/5.</text>
</comment>
<organism evidence="14 15">
    <name type="scientific">Fermentimicrarchaeum limneticum</name>
    <dbReference type="NCBI Taxonomy" id="2795018"/>
    <lineage>
        <taxon>Archaea</taxon>
        <taxon>Candidatus Micrarchaeota</taxon>
        <taxon>Candidatus Fermentimicrarchaeales</taxon>
        <taxon>Candidatus Fermentimicrarchaeaceae</taxon>
        <taxon>Candidatus Fermentimicrarchaeum</taxon>
    </lineage>
</organism>
<dbReference type="EC" id="4.2.1.20" evidence="6"/>
<dbReference type="UniPathway" id="UPA00035">
    <property type="reaction ID" value="UER00044"/>
</dbReference>
<dbReference type="PANTHER" id="PTHR48077:SF6">
    <property type="entry name" value="TRYPTOPHAN SYNTHASE"/>
    <property type="match status" value="1"/>
</dbReference>
<dbReference type="NCBIfam" id="NF009057">
    <property type="entry name" value="PRK12391.1"/>
    <property type="match status" value="1"/>
</dbReference>
<protein>
    <recommendedName>
        <fullName evidence="6">tryptophan synthase</fullName>
        <ecNumber evidence="6">4.2.1.20</ecNumber>
    </recommendedName>
</protein>
<evidence type="ECO:0000313" key="15">
    <source>
        <dbReference type="Proteomes" id="UP000510821"/>
    </source>
</evidence>
<comment type="function">
    <text evidence="2">The beta subunit is responsible for the synthesis of L-tryptophan from indole and L-serine.</text>
</comment>
<comment type="subunit">
    <text evidence="5">Tetramer of two alpha and two beta chains.</text>
</comment>
<comment type="cofactor">
    <cofactor evidence="1">
        <name>pyridoxal 5'-phosphate</name>
        <dbReference type="ChEBI" id="CHEBI:597326"/>
    </cofactor>
</comment>
<keyword evidence="9" id="KW-0663">Pyridoxal phosphate</keyword>
<reference evidence="15" key="1">
    <citation type="submission" date="2020-07" db="EMBL/GenBank/DDBJ databases">
        <title>Metabolic diversity and evolutionary history of the archaeal phylum ###Micrarchaeota### uncovered from a freshwater lake metagenome.</title>
        <authorList>
            <person name="Kadnikov V.V."/>
            <person name="Savvichev A.S."/>
            <person name="Mardanov A.V."/>
            <person name="Beletsky A.V."/>
            <person name="Chupakov A.V."/>
            <person name="Kokryatskaya N.M."/>
            <person name="Pimenov N.V."/>
            <person name="Ravin N.V."/>
        </authorList>
    </citation>
    <scope>NUCLEOTIDE SEQUENCE [LARGE SCALE GENOMIC DNA]</scope>
</reference>
<evidence type="ECO:0000256" key="5">
    <source>
        <dbReference type="ARBA" id="ARBA00011270"/>
    </source>
</evidence>
<dbReference type="NCBIfam" id="TIGR01415">
    <property type="entry name" value="trpB_rel"/>
    <property type="match status" value="1"/>
</dbReference>
<dbReference type="KEGG" id="flt:Sv326_0605"/>
<dbReference type="PIRSF" id="PIRSF500824">
    <property type="entry name" value="TrpB_prok"/>
    <property type="match status" value="1"/>
</dbReference>
<gene>
    <name evidence="14" type="ORF">Sv326_0605</name>
</gene>
<dbReference type="PANTHER" id="PTHR48077">
    <property type="entry name" value="TRYPTOPHAN SYNTHASE-RELATED"/>
    <property type="match status" value="1"/>
</dbReference>
<accession>A0A7D6BFH8</accession>
<evidence type="ECO:0000256" key="8">
    <source>
        <dbReference type="ARBA" id="ARBA00022822"/>
    </source>
</evidence>
<comment type="catalytic activity">
    <reaction evidence="12">
        <text>(1S,2R)-1-C-(indol-3-yl)glycerol 3-phosphate + L-serine = D-glyceraldehyde 3-phosphate + L-tryptophan + H2O</text>
        <dbReference type="Rhea" id="RHEA:10532"/>
        <dbReference type="ChEBI" id="CHEBI:15377"/>
        <dbReference type="ChEBI" id="CHEBI:33384"/>
        <dbReference type="ChEBI" id="CHEBI:57912"/>
        <dbReference type="ChEBI" id="CHEBI:58866"/>
        <dbReference type="ChEBI" id="CHEBI:59776"/>
        <dbReference type="EC" id="4.2.1.20"/>
    </reaction>
</comment>
<evidence type="ECO:0000256" key="4">
    <source>
        <dbReference type="ARBA" id="ARBA00009982"/>
    </source>
</evidence>
<dbReference type="InterPro" id="IPR023026">
    <property type="entry name" value="Trp_synth_beta/beta-like"/>
</dbReference>
<dbReference type="PROSITE" id="PS00168">
    <property type="entry name" value="TRP_SYNTHASE_BETA"/>
    <property type="match status" value="1"/>
</dbReference>
<dbReference type="InterPro" id="IPR036052">
    <property type="entry name" value="TrpB-like_PALP_sf"/>
</dbReference>
<dbReference type="GO" id="GO:0005737">
    <property type="term" value="C:cytoplasm"/>
    <property type="evidence" value="ECO:0007669"/>
    <property type="project" value="TreeGrafter"/>
</dbReference>
<dbReference type="SUPFAM" id="SSF53686">
    <property type="entry name" value="Tryptophan synthase beta subunit-like PLP-dependent enzymes"/>
    <property type="match status" value="1"/>
</dbReference>
<name>A0A7D6BFH8_FERL1</name>
<proteinExistence type="inferred from homology"/>
<evidence type="ECO:0000256" key="3">
    <source>
        <dbReference type="ARBA" id="ARBA00004733"/>
    </source>
</evidence>
<dbReference type="GO" id="GO:0052684">
    <property type="term" value="F:L-serine hydro-lyase (adding indole, L-tryptophan-forming) activity"/>
    <property type="evidence" value="ECO:0007669"/>
    <property type="project" value="TreeGrafter"/>
</dbReference>
<dbReference type="GO" id="GO:0004834">
    <property type="term" value="F:tryptophan synthase activity"/>
    <property type="evidence" value="ECO:0007669"/>
    <property type="project" value="UniProtKB-EC"/>
</dbReference>
<evidence type="ECO:0000256" key="6">
    <source>
        <dbReference type="ARBA" id="ARBA00012043"/>
    </source>
</evidence>
<dbReference type="Pfam" id="PF00291">
    <property type="entry name" value="PALP"/>
    <property type="match status" value="1"/>
</dbReference>
<evidence type="ECO:0000256" key="2">
    <source>
        <dbReference type="ARBA" id="ARBA00002786"/>
    </source>
</evidence>
<evidence type="ECO:0000256" key="1">
    <source>
        <dbReference type="ARBA" id="ARBA00001933"/>
    </source>
</evidence>
<evidence type="ECO:0000256" key="12">
    <source>
        <dbReference type="ARBA" id="ARBA00049047"/>
    </source>
</evidence>
<evidence type="ECO:0000256" key="7">
    <source>
        <dbReference type="ARBA" id="ARBA00022605"/>
    </source>
</evidence>
<dbReference type="PIRSF" id="PIRSF001413">
    <property type="entry name" value="Trp_syn_beta"/>
    <property type="match status" value="1"/>
</dbReference>
<dbReference type="InterPro" id="IPR006316">
    <property type="entry name" value="Trp_synth_b-like"/>
</dbReference>
<dbReference type="Proteomes" id="UP000510821">
    <property type="component" value="Chromosome"/>
</dbReference>
<dbReference type="InterPro" id="IPR006653">
    <property type="entry name" value="Trp_synth_b_CS"/>
</dbReference>
<evidence type="ECO:0000256" key="9">
    <source>
        <dbReference type="ARBA" id="ARBA00022898"/>
    </source>
</evidence>
<evidence type="ECO:0000256" key="10">
    <source>
        <dbReference type="ARBA" id="ARBA00023141"/>
    </source>
</evidence>
<dbReference type="AlphaFoldDB" id="A0A7D6BFH8"/>
<sequence length="434" mass="49014">MWGEQMKISPIDLTIDELPDKWYNITADFPSPMSPPKDPVEGESRLKLLPEFFTAEALKQEMSQERWIRIPEEVKELYIHVGRPRPLYRAYRLEKYLKTPAKIYYKREDLSPTGSHKVNTALAQLYYVAKEGYERVTTETGAGQWGSALAHGAALMGLKCTVYMVRFAYNLKPGRRTIMKYYGAECLPSPSNRTTFGKKLLKENPNHNGSLGIAVSEGIEDALKHDDTVYCLGSVLNHVLLHQTVIGQEVIKQFEKIDETPDVMFACLGGGSNFGGFTIPMMGLRLKKKVDTRFVACQSEVSANLVNGKYEYDFGDAAEQTPLLKMFTLGHKKDMHPIYAEGLRYHAAAPVLSYLRNLGMIEAKVYPRDEKLIFEAAKIFMRTEGFIPAPESAYAIRAAIDEALEARRKNEKKVIAMNISGHGFVDLEAYDKFI</sequence>
<keyword evidence="10" id="KW-0057">Aromatic amino acid biosynthesis</keyword>
<keyword evidence="11 14" id="KW-0456">Lyase</keyword>
<keyword evidence="7" id="KW-0028">Amino-acid biosynthesis</keyword>
<dbReference type="Gene3D" id="3.40.50.1100">
    <property type="match status" value="2"/>
</dbReference>
<evidence type="ECO:0000256" key="11">
    <source>
        <dbReference type="ARBA" id="ARBA00023239"/>
    </source>
</evidence>
<evidence type="ECO:0000313" key="14">
    <source>
        <dbReference type="EMBL" id="QLJ52780.1"/>
    </source>
</evidence>
<feature type="domain" description="Tryptophan synthase beta chain-like PALP" evidence="13">
    <location>
        <begin position="83"/>
        <end position="421"/>
    </location>
</feature>
<dbReference type="GO" id="GO:0030170">
    <property type="term" value="F:pyridoxal phosphate binding"/>
    <property type="evidence" value="ECO:0007669"/>
    <property type="project" value="InterPro"/>
</dbReference>
<evidence type="ECO:0000259" key="13">
    <source>
        <dbReference type="Pfam" id="PF00291"/>
    </source>
</evidence>
<dbReference type="InterPro" id="IPR001926">
    <property type="entry name" value="TrpB-like_PALP"/>
</dbReference>
<dbReference type="EMBL" id="CP058998">
    <property type="protein sequence ID" value="QLJ52780.1"/>
    <property type="molecule type" value="Genomic_DNA"/>
</dbReference>
<keyword evidence="8" id="KW-0822">Tryptophan biosynthesis</keyword>
<comment type="similarity">
    <text evidence="4">Belongs to the TrpB family.</text>
</comment>